<evidence type="ECO:0000313" key="3">
    <source>
        <dbReference type="Proteomes" id="UP000078486"/>
    </source>
</evidence>
<name>A0A178IGW5_9BACT</name>
<feature type="signal peptide" evidence="1">
    <location>
        <begin position="1"/>
        <end position="24"/>
    </location>
</feature>
<dbReference type="SUPFAM" id="SSF50969">
    <property type="entry name" value="YVTN repeat-like/Quinoprotein amine dehydrogenase"/>
    <property type="match status" value="1"/>
</dbReference>
<evidence type="ECO:0000313" key="2">
    <source>
        <dbReference type="EMBL" id="OAM88397.1"/>
    </source>
</evidence>
<evidence type="ECO:0008006" key="4">
    <source>
        <dbReference type="Google" id="ProtNLM"/>
    </source>
</evidence>
<dbReference type="AlphaFoldDB" id="A0A178IGW5"/>
<reference evidence="2 3" key="1">
    <citation type="submission" date="2016-01" db="EMBL/GenBank/DDBJ databases">
        <title>High potential of lignocellulose degradation of a new Verrucomicrobia species.</title>
        <authorList>
            <person name="Wang Y."/>
            <person name="Shi Y."/>
            <person name="Qiu Z."/>
            <person name="Liu S."/>
            <person name="Yang H."/>
        </authorList>
    </citation>
    <scope>NUCLEOTIDE SEQUENCE [LARGE SCALE GENOMIC DNA]</scope>
    <source>
        <strain evidence="2 3">TSB47</strain>
    </source>
</reference>
<proteinExistence type="predicted"/>
<sequence length="289" mass="32132">MKAKPARALAFCCILACLCAALPAQPVETQTAVREYNFPGKYEGKSAQGLAIFQEIALLFNDEGHCRVYNLETKKKLVEFDLASAAGDNHANSASFGVEQTKGAFFPAVYVSECRGQRRCFVESITPDGPRLVQTLQIKTGGTEERSFDWVVDRENKFIYSLAGFKKDAQQHVQVTKWPLPSLAQGKKITFKKSDILAQFSVSFPNLTQGACVRGGYLYMPVGLHDVEEGTPEFRSRQIIVINLQTQKIEKKIDINASCPHEPEDCDFHGDTMLLYCGQRGGLWRIPGV</sequence>
<dbReference type="STRING" id="1184151.AW736_18955"/>
<dbReference type="OrthoDB" id="9770871at2"/>
<gene>
    <name evidence="2" type="ORF">AW736_18955</name>
</gene>
<dbReference type="EMBL" id="LRRQ01000136">
    <property type="protein sequence ID" value="OAM88397.1"/>
    <property type="molecule type" value="Genomic_DNA"/>
</dbReference>
<protein>
    <recommendedName>
        <fullName evidence="4">Phytase-like domain-containing protein</fullName>
    </recommendedName>
</protein>
<dbReference type="InterPro" id="IPR011044">
    <property type="entry name" value="Quino_amine_DH_bsu"/>
</dbReference>
<keyword evidence="1" id="KW-0732">Signal</keyword>
<dbReference type="RefSeq" id="WP_068771867.1">
    <property type="nucleotide sequence ID" value="NZ_CP109796.1"/>
</dbReference>
<dbReference type="Proteomes" id="UP000078486">
    <property type="component" value="Unassembled WGS sequence"/>
</dbReference>
<evidence type="ECO:0000256" key="1">
    <source>
        <dbReference type="SAM" id="SignalP"/>
    </source>
</evidence>
<organism evidence="2 3">
    <name type="scientific">Termitidicoccus mucosus</name>
    <dbReference type="NCBI Taxonomy" id="1184151"/>
    <lineage>
        <taxon>Bacteria</taxon>
        <taxon>Pseudomonadati</taxon>
        <taxon>Verrucomicrobiota</taxon>
        <taxon>Opitutia</taxon>
        <taxon>Opitutales</taxon>
        <taxon>Opitutaceae</taxon>
        <taxon>Termitidicoccus</taxon>
    </lineage>
</organism>
<accession>A0A178IGW5</accession>
<keyword evidence="3" id="KW-1185">Reference proteome</keyword>
<feature type="chain" id="PRO_5008088813" description="Phytase-like domain-containing protein" evidence="1">
    <location>
        <begin position="25"/>
        <end position="289"/>
    </location>
</feature>
<comment type="caution">
    <text evidence="2">The sequence shown here is derived from an EMBL/GenBank/DDBJ whole genome shotgun (WGS) entry which is preliminary data.</text>
</comment>